<proteinExistence type="predicted"/>
<accession>A0A9W8RY78</accession>
<protein>
    <recommendedName>
        <fullName evidence="1">Aldehyde dehydrogenase domain-containing protein</fullName>
    </recommendedName>
</protein>
<name>A0A9W8RY78_9HYPO</name>
<organism evidence="2 3">
    <name type="scientific">Fusarium torreyae</name>
    <dbReference type="NCBI Taxonomy" id="1237075"/>
    <lineage>
        <taxon>Eukaryota</taxon>
        <taxon>Fungi</taxon>
        <taxon>Dikarya</taxon>
        <taxon>Ascomycota</taxon>
        <taxon>Pezizomycotina</taxon>
        <taxon>Sordariomycetes</taxon>
        <taxon>Hypocreomycetidae</taxon>
        <taxon>Hypocreales</taxon>
        <taxon>Nectriaceae</taxon>
        <taxon>Fusarium</taxon>
    </lineage>
</organism>
<dbReference type="SUPFAM" id="SSF53720">
    <property type="entry name" value="ALDH-like"/>
    <property type="match status" value="1"/>
</dbReference>
<dbReference type="Pfam" id="PF00171">
    <property type="entry name" value="Aldedh"/>
    <property type="match status" value="1"/>
</dbReference>
<sequence>MSSQAEDAAITRLQDTVADGRLANSFYRQQQLRKIQKALIERKDTLIEAIVKDSLVTRSEAFTELYSTVSAARSYFDQTSPTQSLDVEYAVARNQDAPTARQGVGIVAIKPQFHTFLFSTISPICAALASGNAVLLVLLKESLDSGIVEIASSEPNGSGVSLYVDQLANGNLPNTLSHPQQARTVAVVDRTCDLQDAVKSLWFARTAFGGTSPYAPDIIYVNEFVKSAFLNALVGCCLKNHDTYPSRSTGHLSVNGSVTGDLAKGSKCISAGAWGQIVEITQRYVQSLKIASLDS</sequence>
<dbReference type="Gene3D" id="3.40.605.10">
    <property type="entry name" value="Aldehyde Dehydrogenase, Chain A, domain 1"/>
    <property type="match status" value="1"/>
</dbReference>
<feature type="domain" description="Aldehyde dehydrogenase" evidence="1">
    <location>
        <begin position="23"/>
        <end position="136"/>
    </location>
</feature>
<dbReference type="InterPro" id="IPR015590">
    <property type="entry name" value="Aldehyde_DH_dom"/>
</dbReference>
<dbReference type="Proteomes" id="UP001152049">
    <property type="component" value="Unassembled WGS sequence"/>
</dbReference>
<dbReference type="GO" id="GO:0016491">
    <property type="term" value="F:oxidoreductase activity"/>
    <property type="evidence" value="ECO:0007669"/>
    <property type="project" value="InterPro"/>
</dbReference>
<dbReference type="OrthoDB" id="5596991at2759"/>
<evidence type="ECO:0000313" key="3">
    <source>
        <dbReference type="Proteomes" id="UP001152049"/>
    </source>
</evidence>
<evidence type="ECO:0000313" key="2">
    <source>
        <dbReference type="EMBL" id="KAJ4258813.1"/>
    </source>
</evidence>
<dbReference type="AlphaFoldDB" id="A0A9W8RY78"/>
<keyword evidence="3" id="KW-1185">Reference proteome</keyword>
<reference evidence="2" key="1">
    <citation type="submission" date="2022-09" db="EMBL/GenBank/DDBJ databases">
        <title>Fusarium specimens isolated from Avocado Roots.</title>
        <authorList>
            <person name="Stajich J."/>
            <person name="Roper C."/>
            <person name="Heimlech-Rivalta G."/>
        </authorList>
    </citation>
    <scope>NUCLEOTIDE SEQUENCE</scope>
    <source>
        <strain evidence="2">CF00136</strain>
    </source>
</reference>
<dbReference type="InterPro" id="IPR016161">
    <property type="entry name" value="Ald_DH/histidinol_DH"/>
</dbReference>
<dbReference type="EMBL" id="JAOQAZ010000015">
    <property type="protein sequence ID" value="KAJ4258813.1"/>
    <property type="molecule type" value="Genomic_DNA"/>
</dbReference>
<dbReference type="PANTHER" id="PTHR43111">
    <property type="entry name" value="ALDEHYDE DEHYDROGENASE B-RELATED"/>
    <property type="match status" value="1"/>
</dbReference>
<gene>
    <name evidence="2" type="ORF">NW762_007900</name>
</gene>
<dbReference type="InterPro" id="IPR016162">
    <property type="entry name" value="Ald_DH_N"/>
</dbReference>
<dbReference type="PANTHER" id="PTHR43111:SF1">
    <property type="entry name" value="ALDEHYDE DEHYDROGENASE B-RELATED"/>
    <property type="match status" value="1"/>
</dbReference>
<evidence type="ECO:0000259" key="1">
    <source>
        <dbReference type="Pfam" id="PF00171"/>
    </source>
</evidence>
<comment type="caution">
    <text evidence="2">The sequence shown here is derived from an EMBL/GenBank/DDBJ whole genome shotgun (WGS) entry which is preliminary data.</text>
</comment>